<dbReference type="OrthoDB" id="8196708at2759"/>
<evidence type="ECO:0000313" key="1">
    <source>
        <dbReference type="EMBL" id="CAD7234991.1"/>
    </source>
</evidence>
<protein>
    <submittedName>
        <fullName evidence="1">Uncharacterized protein</fullName>
    </submittedName>
</protein>
<organism evidence="1">
    <name type="scientific">Cyprideis torosa</name>
    <dbReference type="NCBI Taxonomy" id="163714"/>
    <lineage>
        <taxon>Eukaryota</taxon>
        <taxon>Metazoa</taxon>
        <taxon>Ecdysozoa</taxon>
        <taxon>Arthropoda</taxon>
        <taxon>Crustacea</taxon>
        <taxon>Oligostraca</taxon>
        <taxon>Ostracoda</taxon>
        <taxon>Podocopa</taxon>
        <taxon>Podocopida</taxon>
        <taxon>Cytherocopina</taxon>
        <taxon>Cytheroidea</taxon>
        <taxon>Cytherideidae</taxon>
        <taxon>Cyprideis</taxon>
    </lineage>
</organism>
<name>A0A7R8ZWX1_9CRUS</name>
<accession>A0A7R8ZWX1</accession>
<sequence length="291" mass="33478">MISYDEFVRLLRLTWDNIKFWVLFISVGSFCIVYGSIRYSLTKYVIWMKYGDRVTLMRSMDAAWFLPNGDRNIRPYIHSVGIIEGKPDLQSFKAPDTNPFMVGLGRMGPLRRVTWSKPIPTEKIKTVCKTFGGSSIDVLLCASAGALRRVLAQDKGNPDRCTFSVAIPATLKVPDEDPLMENYVVPIRFPLQAGIYSKSLKKRFECIKAEGKQFREYPDRFGIAILFNLINFLPMSLVENYLVHQYVGLIFSYMSAQTRQIHFLSKHPVHRYMFWLSIVGTSGKNILIQHR</sequence>
<dbReference type="AlphaFoldDB" id="A0A7R8ZWX1"/>
<reference evidence="1" key="1">
    <citation type="submission" date="2020-11" db="EMBL/GenBank/DDBJ databases">
        <authorList>
            <person name="Tran Van P."/>
        </authorList>
    </citation>
    <scope>NUCLEOTIDE SEQUENCE</scope>
</reference>
<proteinExistence type="predicted"/>
<gene>
    <name evidence="1" type="ORF">CTOB1V02_LOCUS12807</name>
</gene>
<dbReference type="EMBL" id="OB670711">
    <property type="protein sequence ID" value="CAD7234991.1"/>
    <property type="molecule type" value="Genomic_DNA"/>
</dbReference>